<feature type="compositionally biased region" description="Basic residues" evidence="1">
    <location>
        <begin position="165"/>
        <end position="174"/>
    </location>
</feature>
<name>A0AAN6MCD3_9PEZI</name>
<evidence type="ECO:0000313" key="2">
    <source>
        <dbReference type="EMBL" id="KAK3897383.1"/>
    </source>
</evidence>
<dbReference type="AlphaFoldDB" id="A0AAN6MCD3"/>
<gene>
    <name evidence="2" type="ORF">C8A05DRAFT_39064</name>
</gene>
<reference evidence="2" key="1">
    <citation type="journal article" date="2023" name="Mol. Phylogenet. Evol.">
        <title>Genome-scale phylogeny and comparative genomics of the fungal order Sordariales.</title>
        <authorList>
            <person name="Hensen N."/>
            <person name="Bonometti L."/>
            <person name="Westerberg I."/>
            <person name="Brannstrom I.O."/>
            <person name="Guillou S."/>
            <person name="Cros-Aarteil S."/>
            <person name="Calhoun S."/>
            <person name="Haridas S."/>
            <person name="Kuo A."/>
            <person name="Mondo S."/>
            <person name="Pangilinan J."/>
            <person name="Riley R."/>
            <person name="LaButti K."/>
            <person name="Andreopoulos B."/>
            <person name="Lipzen A."/>
            <person name="Chen C."/>
            <person name="Yan M."/>
            <person name="Daum C."/>
            <person name="Ng V."/>
            <person name="Clum A."/>
            <person name="Steindorff A."/>
            <person name="Ohm R.A."/>
            <person name="Martin F."/>
            <person name="Silar P."/>
            <person name="Natvig D.O."/>
            <person name="Lalanne C."/>
            <person name="Gautier V."/>
            <person name="Ament-Velasquez S.L."/>
            <person name="Kruys A."/>
            <person name="Hutchinson M.I."/>
            <person name="Powell A.J."/>
            <person name="Barry K."/>
            <person name="Miller A.N."/>
            <person name="Grigoriev I.V."/>
            <person name="Debuchy R."/>
            <person name="Gladieux P."/>
            <person name="Hiltunen Thoren M."/>
            <person name="Johannesson H."/>
        </authorList>
    </citation>
    <scope>NUCLEOTIDE SEQUENCE</scope>
    <source>
        <strain evidence="2">CBS 103.79</strain>
    </source>
</reference>
<sequence>MEELSDSDNVAKALGHDYELFENHWRSSFHRQYTYARNIVLTAFDTSMKKAAMRMAEASDFLAAKDEHLASRFSADILIGQELHQKLWQDLARYAQNEFAVITTSPALESARPRQVETIIIDSDTDEPGSVVRNHATGGRAVATTCNAAQGELIHGDEPNVGVSRPRRTRRPHPNHLYDLSSPEPENTRNEAGVRTILAEKVKGKDFVFLCPTVGPGYFVIRCDTIKGKCHKAEYDVPNQDEGMVRRFGYNVVHGDGSHVESEWVERSNTTLANKVEREKGAKPTPPARKPPRKVAREKKAKSTSRARKPPRKSGAAPPPEYGAARRGVMPHAAAIHSDLTAATSEAVVAGPSHHGGAPVAEMGRVADLWAAQVAVDYPAASQTQQEEADDTFLVTNIGSDLLATPQF</sequence>
<keyword evidence="3" id="KW-1185">Reference proteome</keyword>
<dbReference type="EMBL" id="MU856180">
    <property type="protein sequence ID" value="KAK3897383.1"/>
    <property type="molecule type" value="Genomic_DNA"/>
</dbReference>
<evidence type="ECO:0000256" key="1">
    <source>
        <dbReference type="SAM" id="MobiDB-lite"/>
    </source>
</evidence>
<protein>
    <submittedName>
        <fullName evidence="2">Uncharacterized protein</fullName>
    </submittedName>
</protein>
<feature type="region of interest" description="Disordered" evidence="1">
    <location>
        <begin position="155"/>
        <end position="189"/>
    </location>
</feature>
<dbReference type="Proteomes" id="UP001303889">
    <property type="component" value="Unassembled WGS sequence"/>
</dbReference>
<accession>A0AAN6MCD3</accession>
<feature type="compositionally biased region" description="Basic residues" evidence="1">
    <location>
        <begin position="290"/>
        <end position="312"/>
    </location>
</feature>
<reference evidence="2" key="2">
    <citation type="submission" date="2023-05" db="EMBL/GenBank/DDBJ databases">
        <authorList>
            <consortium name="Lawrence Berkeley National Laboratory"/>
            <person name="Steindorff A."/>
            <person name="Hensen N."/>
            <person name="Bonometti L."/>
            <person name="Westerberg I."/>
            <person name="Brannstrom I.O."/>
            <person name="Guillou S."/>
            <person name="Cros-Aarteil S."/>
            <person name="Calhoun S."/>
            <person name="Haridas S."/>
            <person name="Kuo A."/>
            <person name="Mondo S."/>
            <person name="Pangilinan J."/>
            <person name="Riley R."/>
            <person name="Labutti K."/>
            <person name="Andreopoulos B."/>
            <person name="Lipzen A."/>
            <person name="Chen C."/>
            <person name="Yanf M."/>
            <person name="Daum C."/>
            <person name="Ng V."/>
            <person name="Clum A."/>
            <person name="Ohm R."/>
            <person name="Martin F."/>
            <person name="Silar P."/>
            <person name="Natvig D."/>
            <person name="Lalanne C."/>
            <person name="Gautier V."/>
            <person name="Ament-Velasquez S.L."/>
            <person name="Kruys A."/>
            <person name="Hutchinson M.I."/>
            <person name="Powell A.J."/>
            <person name="Barry K."/>
            <person name="Miller A.N."/>
            <person name="Grigoriev I.V."/>
            <person name="Debuchy R."/>
            <person name="Gladieux P."/>
            <person name="Thoren M.H."/>
            <person name="Johannesson H."/>
        </authorList>
    </citation>
    <scope>NUCLEOTIDE SEQUENCE</scope>
    <source>
        <strain evidence="2">CBS 103.79</strain>
    </source>
</reference>
<comment type="caution">
    <text evidence="2">The sequence shown here is derived from an EMBL/GenBank/DDBJ whole genome shotgun (WGS) entry which is preliminary data.</text>
</comment>
<evidence type="ECO:0000313" key="3">
    <source>
        <dbReference type="Proteomes" id="UP001303889"/>
    </source>
</evidence>
<organism evidence="2 3">
    <name type="scientific">Staphylotrichum tortipilum</name>
    <dbReference type="NCBI Taxonomy" id="2831512"/>
    <lineage>
        <taxon>Eukaryota</taxon>
        <taxon>Fungi</taxon>
        <taxon>Dikarya</taxon>
        <taxon>Ascomycota</taxon>
        <taxon>Pezizomycotina</taxon>
        <taxon>Sordariomycetes</taxon>
        <taxon>Sordariomycetidae</taxon>
        <taxon>Sordariales</taxon>
        <taxon>Chaetomiaceae</taxon>
        <taxon>Staphylotrichum</taxon>
    </lineage>
</organism>
<proteinExistence type="predicted"/>
<feature type="region of interest" description="Disordered" evidence="1">
    <location>
        <begin position="259"/>
        <end position="325"/>
    </location>
</feature>